<keyword evidence="2" id="KW-0472">Membrane</keyword>
<feature type="region of interest" description="Disordered" evidence="1">
    <location>
        <begin position="1"/>
        <end position="29"/>
    </location>
</feature>
<organism evidence="3 4">
    <name type="scientific">Hypericibacter adhaerens</name>
    <dbReference type="NCBI Taxonomy" id="2602016"/>
    <lineage>
        <taxon>Bacteria</taxon>
        <taxon>Pseudomonadati</taxon>
        <taxon>Pseudomonadota</taxon>
        <taxon>Alphaproteobacteria</taxon>
        <taxon>Rhodospirillales</taxon>
        <taxon>Dongiaceae</taxon>
        <taxon>Hypericibacter</taxon>
    </lineage>
</organism>
<dbReference type="PANTHER" id="PTHR42941:SF1">
    <property type="entry name" value="SLL1037 PROTEIN"/>
    <property type="match status" value="1"/>
</dbReference>
<keyword evidence="2" id="KW-0812">Transmembrane</keyword>
<keyword evidence="2" id="KW-1133">Transmembrane helix</keyword>
<accession>A0A5J6MVP4</accession>
<sequence length="375" mass="38851">MRISTEPAPAAASRRSEAAAAQGPADRQERRGWRRLGGCFAVAILAVGLLAAGFPKPAQAQDIRYFRIGTGAPETSYFPIGGIIASAVSNPPGGRGCNQGGSCGVPGLIALAQTTNGSIDNLNQIAAGTIDSGLCQADIAAAAIAGKPPFDGDHAMPGLRAIANLYQEGVHVVVHADAAIDSVSDLKNRRVAVGEPDSDAASTSFLVLGAYGLSAKRIKPAYLGLADAVQKFAAREIDAIITVGSYPIPALVDLAGDVPIKLVPLNDDKALALREAEPYLTVDLIPAGAYEGVGSTVTLGIGALWVVDEKLDSELVYQLTRALWHQSTRRLLDQAGPIGQKIKLDAALLRLPIPLHAGAARYYAELGKAPTGTSN</sequence>
<name>A0A5J6MVP4_9PROT</name>
<evidence type="ECO:0008006" key="5">
    <source>
        <dbReference type="Google" id="ProtNLM"/>
    </source>
</evidence>
<dbReference type="OrthoDB" id="8477520at2"/>
<dbReference type="InterPro" id="IPR011852">
    <property type="entry name" value="TRAP_TAXI"/>
</dbReference>
<dbReference type="Gene3D" id="3.40.190.10">
    <property type="entry name" value="Periplasmic binding protein-like II"/>
    <property type="match status" value="2"/>
</dbReference>
<evidence type="ECO:0000313" key="4">
    <source>
        <dbReference type="Proteomes" id="UP000325797"/>
    </source>
</evidence>
<dbReference type="SUPFAM" id="SSF53850">
    <property type="entry name" value="Periplasmic binding protein-like II"/>
    <property type="match status" value="1"/>
</dbReference>
<dbReference type="PANTHER" id="PTHR42941">
    <property type="entry name" value="SLL1037 PROTEIN"/>
    <property type="match status" value="1"/>
</dbReference>
<dbReference type="NCBIfam" id="TIGR02122">
    <property type="entry name" value="TRAP_TAXI"/>
    <property type="match status" value="1"/>
</dbReference>
<gene>
    <name evidence="3" type="ORF">FRZ61_16510</name>
</gene>
<feature type="transmembrane region" description="Helical" evidence="2">
    <location>
        <begin position="36"/>
        <end position="54"/>
    </location>
</feature>
<dbReference type="Proteomes" id="UP000325797">
    <property type="component" value="Chromosome"/>
</dbReference>
<protein>
    <recommendedName>
        <fullName evidence="5">C4-dicarboxylate ABC transporter substrate-binding protein</fullName>
    </recommendedName>
</protein>
<keyword evidence="4" id="KW-1185">Reference proteome</keyword>
<dbReference type="Pfam" id="PF16868">
    <property type="entry name" value="NMT1_3"/>
    <property type="match status" value="1"/>
</dbReference>
<reference evidence="3 4" key="1">
    <citation type="submission" date="2019-08" db="EMBL/GenBank/DDBJ databases">
        <title>Hyperibacter terrae gen. nov., sp. nov. and Hyperibacter viscosus sp. nov., two new members in the family Rhodospirillaceae isolated from the rhizosphere of Hypericum perforatum.</title>
        <authorList>
            <person name="Noviana Z."/>
        </authorList>
    </citation>
    <scope>NUCLEOTIDE SEQUENCE [LARGE SCALE GENOMIC DNA]</scope>
    <source>
        <strain evidence="3 4">R5959</strain>
    </source>
</reference>
<dbReference type="EMBL" id="CP042582">
    <property type="protein sequence ID" value="QEX21722.1"/>
    <property type="molecule type" value="Genomic_DNA"/>
</dbReference>
<dbReference type="CDD" id="cd13520">
    <property type="entry name" value="PBP2_TAXI_TRAP"/>
    <property type="match status" value="1"/>
</dbReference>
<proteinExistence type="predicted"/>
<evidence type="ECO:0000313" key="3">
    <source>
        <dbReference type="EMBL" id="QEX21722.1"/>
    </source>
</evidence>
<evidence type="ECO:0000256" key="1">
    <source>
        <dbReference type="SAM" id="MobiDB-lite"/>
    </source>
</evidence>
<dbReference type="RefSeq" id="WP_151116470.1">
    <property type="nucleotide sequence ID" value="NZ_CP042582.1"/>
</dbReference>
<dbReference type="KEGG" id="hadh:FRZ61_16510"/>
<feature type="compositionally biased region" description="Low complexity" evidence="1">
    <location>
        <begin position="1"/>
        <end position="21"/>
    </location>
</feature>
<dbReference type="AlphaFoldDB" id="A0A5J6MVP4"/>
<evidence type="ECO:0000256" key="2">
    <source>
        <dbReference type="SAM" id="Phobius"/>
    </source>
</evidence>